<accession>A0ABM6U8D5</accession>
<keyword evidence="2" id="KW-1185">Reference proteome</keyword>
<dbReference type="GeneID" id="77469413"/>
<gene>
    <name evidence="1" type="ORF">C4N18_15500</name>
</gene>
<dbReference type="Proteomes" id="UP000241238">
    <property type="component" value="Plasmid pFvar_27725"/>
</dbReference>
<name>A0ABM6U8D5_FUSVA</name>
<dbReference type="RefSeq" id="WP_005950202.1">
    <property type="nucleotide sequence ID" value="NZ_CP028104.1"/>
</dbReference>
<keyword evidence="1" id="KW-0614">Plasmid</keyword>
<dbReference type="EMBL" id="CP028104">
    <property type="protein sequence ID" value="AVQ32651.1"/>
    <property type="molecule type" value="Genomic_DNA"/>
</dbReference>
<organism evidence="1 2">
    <name type="scientific">Fusobacterium varium ATCC 27725</name>
    <dbReference type="NCBI Taxonomy" id="469618"/>
    <lineage>
        <taxon>Bacteria</taxon>
        <taxon>Fusobacteriati</taxon>
        <taxon>Fusobacteriota</taxon>
        <taxon>Fusobacteriia</taxon>
        <taxon>Fusobacteriales</taxon>
        <taxon>Fusobacteriaceae</taxon>
        <taxon>Fusobacterium</taxon>
    </lineage>
</organism>
<evidence type="ECO:0000313" key="1">
    <source>
        <dbReference type="EMBL" id="AVQ32651.1"/>
    </source>
</evidence>
<protein>
    <submittedName>
        <fullName evidence="1">Uncharacterized protein</fullName>
    </submittedName>
</protein>
<reference evidence="2" key="1">
    <citation type="journal article" date="2018" name="MSphere">
        <title>Fusobacterium Genomics Using MinION and Illumina Sequencing Enables Genome Completion and Correction.</title>
        <authorList>
            <person name="Todd S.M."/>
            <person name="Settlage R.E."/>
            <person name="Lahmers K.K."/>
            <person name="Slade D.J."/>
        </authorList>
    </citation>
    <scope>NUCLEOTIDE SEQUENCE [LARGE SCALE GENOMIC DNA]</scope>
    <source>
        <strain evidence="2">ATCC 27725</strain>
    </source>
</reference>
<proteinExistence type="predicted"/>
<evidence type="ECO:0000313" key="2">
    <source>
        <dbReference type="Proteomes" id="UP000241238"/>
    </source>
</evidence>
<sequence>MRVLSIDIDFLFTEMKTYHKYMNEDIAPEKAWQCIKIIKPELTFKPDKASTRFLIDVLRKKCRSAKETFLIQEHDGIIPVLREIGAKDATVFNIDYHHDITYKGEISDLDISNWVVYGRHENLIREYNWIKQDDSDMCEYRPFRYKQDSWKDINVDLLPEFDYVVFCISKHYTPFDFWDVAKKLKSYLDVKVRNRFTESKRPKFNIKDFKEFQGLDIVEEVEEAWFEYNGFYIQSEKFFGVNWLSMINIEKRKLNVLTPISEFVDRMIKKSNVGFCWNTGYKSEALIRRLSKKYVIISETVKDNKTEIILKKEEL</sequence>
<geneLocation type="plasmid" evidence="2">
    <name>pfvar_27725</name>
</geneLocation>